<dbReference type="FunFam" id="3.30.420.10:FF:000045">
    <property type="entry name" value="3'-5' exonuclease DinG"/>
    <property type="match status" value="1"/>
</dbReference>
<dbReference type="GO" id="GO:0003677">
    <property type="term" value="F:DNA binding"/>
    <property type="evidence" value="ECO:0007669"/>
    <property type="project" value="InterPro"/>
</dbReference>
<dbReference type="EMBL" id="CP045119">
    <property type="protein sequence ID" value="QIN84129.1"/>
    <property type="molecule type" value="Genomic_DNA"/>
</dbReference>
<dbReference type="SUPFAM" id="SSF82771">
    <property type="entry name" value="GIY-YIG endonuclease"/>
    <property type="match status" value="1"/>
</dbReference>
<dbReference type="InterPro" id="IPR012337">
    <property type="entry name" value="RNaseH-like_sf"/>
</dbReference>
<dbReference type="Gene3D" id="3.30.420.10">
    <property type="entry name" value="Ribonuclease H-like superfamily/Ribonuclease H"/>
    <property type="match status" value="1"/>
</dbReference>
<evidence type="ECO:0000313" key="5">
    <source>
        <dbReference type="Proteomes" id="UP000501452"/>
    </source>
</evidence>
<reference evidence="4 5" key="1">
    <citation type="submission" date="2019-10" db="EMBL/GenBank/DDBJ databases">
        <title>Rubrobacter sp nov SCSIO 52090 isolated from a deep-sea sediment in the South China Sea.</title>
        <authorList>
            <person name="Chen R.W."/>
        </authorList>
    </citation>
    <scope>NUCLEOTIDE SEQUENCE [LARGE SCALE GENOMIC DNA]</scope>
    <source>
        <strain evidence="4 5">SCSIO 52909</strain>
    </source>
</reference>
<keyword evidence="1 4" id="KW-0378">Hydrolase</keyword>
<accession>A0A6G8QCC2</accession>
<keyword evidence="1 4" id="KW-0269">Exonuclease</keyword>
<dbReference type="CDD" id="cd10434">
    <property type="entry name" value="GIY-YIG_UvrC_Cho"/>
    <property type="match status" value="1"/>
</dbReference>
<feature type="domain" description="UVR" evidence="2">
    <location>
        <begin position="447"/>
        <end position="482"/>
    </location>
</feature>
<dbReference type="SUPFAM" id="SSF53098">
    <property type="entry name" value="Ribonuclease H-like"/>
    <property type="match status" value="1"/>
</dbReference>
<gene>
    <name evidence="4" type="ORF">GBA63_16850</name>
</gene>
<dbReference type="InterPro" id="IPR001943">
    <property type="entry name" value="UVR_dom"/>
</dbReference>
<evidence type="ECO:0000259" key="3">
    <source>
        <dbReference type="PROSITE" id="PS50164"/>
    </source>
</evidence>
<dbReference type="PROSITE" id="PS50164">
    <property type="entry name" value="GIY_YIG"/>
    <property type="match status" value="1"/>
</dbReference>
<keyword evidence="1 4" id="KW-0540">Nuclease</keyword>
<dbReference type="GO" id="GO:0009380">
    <property type="term" value="C:excinuclease repair complex"/>
    <property type="evidence" value="ECO:0007669"/>
    <property type="project" value="TreeGrafter"/>
</dbReference>
<dbReference type="GO" id="GO:0006260">
    <property type="term" value="P:DNA replication"/>
    <property type="evidence" value="ECO:0007669"/>
    <property type="project" value="InterPro"/>
</dbReference>
<dbReference type="InterPro" id="IPR047296">
    <property type="entry name" value="GIY-YIG_UvrC_Cho"/>
</dbReference>
<dbReference type="InterPro" id="IPR050066">
    <property type="entry name" value="UvrABC_protein_C"/>
</dbReference>
<keyword evidence="5" id="KW-1185">Reference proteome</keyword>
<dbReference type="Pfam" id="PF00929">
    <property type="entry name" value="RNase_T"/>
    <property type="match status" value="1"/>
</dbReference>
<evidence type="ECO:0000259" key="2">
    <source>
        <dbReference type="PROSITE" id="PS50151"/>
    </source>
</evidence>
<dbReference type="Pfam" id="PF01541">
    <property type="entry name" value="GIY-YIG"/>
    <property type="match status" value="1"/>
</dbReference>
<dbReference type="InterPro" id="IPR036876">
    <property type="entry name" value="UVR_dom_sf"/>
</dbReference>
<dbReference type="GO" id="GO:0006289">
    <property type="term" value="P:nucleotide-excision repair"/>
    <property type="evidence" value="ECO:0007669"/>
    <property type="project" value="InterPro"/>
</dbReference>
<dbReference type="GO" id="GO:0004527">
    <property type="term" value="F:exonuclease activity"/>
    <property type="evidence" value="ECO:0007669"/>
    <property type="project" value="UniProtKB-KW"/>
</dbReference>
<dbReference type="PROSITE" id="PS50151">
    <property type="entry name" value="UVR"/>
    <property type="match status" value="1"/>
</dbReference>
<dbReference type="AlphaFoldDB" id="A0A6G8QCC2"/>
<proteinExistence type="predicted"/>
<name>A0A6G8QCC2_9ACTN</name>
<dbReference type="Gene3D" id="3.40.1440.10">
    <property type="entry name" value="GIY-YIG endonuclease"/>
    <property type="match status" value="1"/>
</dbReference>
<protein>
    <submittedName>
        <fullName evidence="4">DEDD exonuclease domain-containing protein</fullName>
    </submittedName>
</protein>
<dbReference type="NCBIfam" id="TIGR00573">
    <property type="entry name" value="dnaq"/>
    <property type="match status" value="1"/>
</dbReference>
<sequence length="600" mass="64912">MSLYGFVKDREPVGPEEVCAGFLSLPDANGDARAIVERVVGDDPRFAWEDDVLKTADVAALALEDAPYVVFDVETTGASAGKGGGITEIGALKLVRGQVVEEFSTLVNPGRKIDPFVVRLTGITDRMVSGAPPVSEVMPRFEEFVEGSVVVGHNVQFDCGFVAAARGGVPLPNPVLDTLKLARCLVPGLRRYRLSALVSHFGVRQAPNHRALADASATTEVFQRLLKLLRSAGVRSVGEAGTIRGGKGRIKPQKQHLAEHVPNTPGVYYFVDKNGGVLYVGKAKDLRARVRTYFNGGDGRRKVGRLVEEVAEVQVKETESELHALILEAREIKRLLPRYNSVGRDDKASWFIRLDTNEPYPMPVRVTENAPEDGVVHLGPYRSAGVLDTCIEALGRVFPLKRCPGDGEACFYGQMGRCAPCAGMGEEEYRREVVDEIVALLRGEGGEEHLHALVLERKRLARALEFEAAARLRDLIAGIERVRLARSVVSGEGAQAVVAPSTEPGVIEVFVLSEGRLITHRGFEAGDAAGLTTFAEEALQRREDLPPAGKNGSNEARIVAAYLRRRSGVVEAVRLGEAGDLVKAAERVEEAVGEPEVPLA</sequence>
<evidence type="ECO:0000256" key="1">
    <source>
        <dbReference type="ARBA" id="ARBA00022839"/>
    </source>
</evidence>
<dbReference type="CDD" id="cd06127">
    <property type="entry name" value="DEDDh"/>
    <property type="match status" value="1"/>
</dbReference>
<feature type="domain" description="GIY-YIG" evidence="3">
    <location>
        <begin position="263"/>
        <end position="341"/>
    </location>
</feature>
<dbReference type="InterPro" id="IPR006054">
    <property type="entry name" value="DnaQ"/>
</dbReference>
<dbReference type="InterPro" id="IPR013520">
    <property type="entry name" value="Ribonucl_H"/>
</dbReference>
<dbReference type="InterPro" id="IPR036397">
    <property type="entry name" value="RNaseH_sf"/>
</dbReference>
<dbReference type="KEGG" id="rub:GBA63_16850"/>
<dbReference type="NCBIfam" id="NF005906">
    <property type="entry name" value="PRK07883.1-4"/>
    <property type="match status" value="1"/>
</dbReference>
<dbReference type="PANTHER" id="PTHR30562">
    <property type="entry name" value="UVRC/OXIDOREDUCTASE"/>
    <property type="match status" value="1"/>
</dbReference>
<dbReference type="Proteomes" id="UP000501452">
    <property type="component" value="Chromosome"/>
</dbReference>
<dbReference type="Pfam" id="PF02151">
    <property type="entry name" value="UVR"/>
    <property type="match status" value="1"/>
</dbReference>
<dbReference type="SMART" id="SM00479">
    <property type="entry name" value="EXOIII"/>
    <property type="match status" value="1"/>
</dbReference>
<evidence type="ECO:0000313" key="4">
    <source>
        <dbReference type="EMBL" id="QIN84129.1"/>
    </source>
</evidence>
<organism evidence="4 5">
    <name type="scientific">Rubrobacter tropicus</name>
    <dbReference type="NCBI Taxonomy" id="2653851"/>
    <lineage>
        <taxon>Bacteria</taxon>
        <taxon>Bacillati</taxon>
        <taxon>Actinomycetota</taxon>
        <taxon>Rubrobacteria</taxon>
        <taxon>Rubrobacterales</taxon>
        <taxon>Rubrobacteraceae</taxon>
        <taxon>Rubrobacter</taxon>
    </lineage>
</organism>
<dbReference type="SUPFAM" id="SSF46600">
    <property type="entry name" value="C-terminal UvrC-binding domain of UvrB"/>
    <property type="match status" value="1"/>
</dbReference>
<dbReference type="InterPro" id="IPR000305">
    <property type="entry name" value="GIY-YIG_endonuc"/>
</dbReference>
<dbReference type="SMART" id="SM00465">
    <property type="entry name" value="GIYc"/>
    <property type="match status" value="1"/>
</dbReference>
<dbReference type="PANTHER" id="PTHR30562:SF1">
    <property type="entry name" value="UVRABC SYSTEM PROTEIN C"/>
    <property type="match status" value="1"/>
</dbReference>
<dbReference type="InterPro" id="IPR035901">
    <property type="entry name" value="GIY-YIG_endonuc_sf"/>
</dbReference>
<dbReference type="GO" id="GO:0003887">
    <property type="term" value="F:DNA-directed DNA polymerase activity"/>
    <property type="evidence" value="ECO:0007669"/>
    <property type="project" value="InterPro"/>
</dbReference>